<protein>
    <recommendedName>
        <fullName evidence="2">Protochlamydia outer membrane protein domain-containing protein</fullName>
    </recommendedName>
</protein>
<dbReference type="AlphaFoldDB" id="A0A3S2Y645"/>
<evidence type="ECO:0000313" key="3">
    <source>
        <dbReference type="EMBL" id="RVU02999.1"/>
    </source>
</evidence>
<keyword evidence="1" id="KW-0732">Signal</keyword>
<dbReference type="Pfam" id="PF17251">
    <property type="entry name" value="Pom"/>
    <property type="match status" value="1"/>
</dbReference>
<dbReference type="OrthoDB" id="5566985at2"/>
<evidence type="ECO:0000313" key="4">
    <source>
        <dbReference type="Proteomes" id="UP000282759"/>
    </source>
</evidence>
<dbReference type="InterPro" id="IPR020080">
    <property type="entry name" value="OM_adhesin/peptidase_omptin"/>
</dbReference>
<dbReference type="InterPro" id="IPR053724">
    <property type="entry name" value="OMP_A26_sf"/>
</dbReference>
<dbReference type="InterPro" id="IPR035163">
    <property type="entry name" value="Pom"/>
</dbReference>
<dbReference type="Gene3D" id="2.40.128.90">
    <property type="entry name" value="OMPT-like"/>
    <property type="match status" value="1"/>
</dbReference>
<sequence>MRGSILTVALAVNCLIALAQDKGALSIAIGPNHGNDNLTWSIAGTLEGTDPNIYSELKWTKVKSIGFNANATYQLTKRFKLKVALLKAYIVAGRVSDYDYQLDNRQYVSFEGLFDADKGSVTDVSAAAGYQFIKKENWQFNLYAGYGINREHLFLRDNNGKYDARLNSTYNTRWHGPLAMAEAVINISMKLSAIPSIIYHQISYSANGNWNMIDDFEHPVSYRHTAKGFGIMPALQIGYQLNNQFQFYVNGGYHYYETGKGIDKLYLNNGQRPETQLNGITLKAYMVEAGVKLTFVTK</sequence>
<feature type="domain" description="Protochlamydia outer membrane protein" evidence="2">
    <location>
        <begin position="35"/>
        <end position="291"/>
    </location>
</feature>
<dbReference type="GO" id="GO:0004190">
    <property type="term" value="F:aspartic-type endopeptidase activity"/>
    <property type="evidence" value="ECO:0007669"/>
    <property type="project" value="InterPro"/>
</dbReference>
<keyword evidence="4" id="KW-1185">Reference proteome</keyword>
<name>A0A3S2Y645_9SPHI</name>
<accession>A0A3S2Y645</accession>
<dbReference type="Proteomes" id="UP000282759">
    <property type="component" value="Unassembled WGS sequence"/>
</dbReference>
<organism evidence="3 4">
    <name type="scientific">Mucilaginibacter limnophilus</name>
    <dbReference type="NCBI Taxonomy" id="1932778"/>
    <lineage>
        <taxon>Bacteria</taxon>
        <taxon>Pseudomonadati</taxon>
        <taxon>Bacteroidota</taxon>
        <taxon>Sphingobacteriia</taxon>
        <taxon>Sphingobacteriales</taxon>
        <taxon>Sphingobacteriaceae</taxon>
        <taxon>Mucilaginibacter</taxon>
    </lineage>
</organism>
<dbReference type="EMBL" id="SACK01000001">
    <property type="protein sequence ID" value="RVU02999.1"/>
    <property type="molecule type" value="Genomic_DNA"/>
</dbReference>
<feature type="signal peptide" evidence="1">
    <location>
        <begin position="1"/>
        <end position="19"/>
    </location>
</feature>
<gene>
    <name evidence="3" type="ORF">EOD41_03430</name>
</gene>
<reference evidence="3 4" key="1">
    <citation type="submission" date="2019-01" db="EMBL/GenBank/DDBJ databases">
        <authorList>
            <person name="Chen W.-M."/>
        </authorList>
    </citation>
    <scope>NUCLEOTIDE SEQUENCE [LARGE SCALE GENOMIC DNA]</scope>
    <source>
        <strain evidence="3 4">YBJ-36</strain>
    </source>
</reference>
<proteinExistence type="predicted"/>
<evidence type="ECO:0000259" key="2">
    <source>
        <dbReference type="Pfam" id="PF17251"/>
    </source>
</evidence>
<evidence type="ECO:0000256" key="1">
    <source>
        <dbReference type="SAM" id="SignalP"/>
    </source>
</evidence>
<dbReference type="SUPFAM" id="SSF69917">
    <property type="entry name" value="OMPT-like"/>
    <property type="match status" value="1"/>
</dbReference>
<feature type="chain" id="PRO_5018570219" description="Protochlamydia outer membrane protein domain-containing protein" evidence="1">
    <location>
        <begin position="20"/>
        <end position="298"/>
    </location>
</feature>
<dbReference type="RefSeq" id="WP_127703364.1">
    <property type="nucleotide sequence ID" value="NZ_SACK01000001.1"/>
</dbReference>
<comment type="caution">
    <text evidence="3">The sequence shown here is derived from an EMBL/GenBank/DDBJ whole genome shotgun (WGS) entry which is preliminary data.</text>
</comment>